<keyword evidence="3" id="KW-1185">Reference proteome</keyword>
<sequence length="177" mass="18973">MGTRGAGGAQGQQPGVGFQGQQPGVGFQGQVGPQQGVGMTQPGDINAQEKMVLRGVLDILKECRVALTRGADDEMDELMEQRQTAAQAYLSGFLEAKGQQEVGGYLSTIPPLSTRGVADDGEYDDMIDDLEGLLNDETRGFWSVAAPIIWDAAKIAARSKTGQEIGRKVKGRLKRFF</sequence>
<reference evidence="2 3" key="1">
    <citation type="submission" date="2022-11" db="EMBL/GenBank/DDBJ databases">
        <title>Minimal conservation of predation-associated metabolite biosynthetic gene clusters underscores biosynthetic potential of Myxococcota including descriptions for ten novel species: Archangium lansinium sp. nov., Myxococcus landrumus sp. nov., Nannocystis bai.</title>
        <authorList>
            <person name="Ahearne A."/>
            <person name="Stevens C."/>
            <person name="Phillips K."/>
        </authorList>
    </citation>
    <scope>NUCLEOTIDE SEQUENCE [LARGE SCALE GENOMIC DNA]</scope>
    <source>
        <strain evidence="2 3">MIWBW</strain>
    </source>
</reference>
<evidence type="ECO:0000313" key="2">
    <source>
        <dbReference type="EMBL" id="MCY1079153.1"/>
    </source>
</evidence>
<protein>
    <submittedName>
        <fullName evidence="2">Uncharacterized protein</fullName>
    </submittedName>
</protein>
<evidence type="ECO:0000256" key="1">
    <source>
        <dbReference type="SAM" id="MobiDB-lite"/>
    </source>
</evidence>
<organism evidence="2 3">
    <name type="scientific">Archangium lansingense</name>
    <dbReference type="NCBI Taxonomy" id="2995310"/>
    <lineage>
        <taxon>Bacteria</taxon>
        <taxon>Pseudomonadati</taxon>
        <taxon>Myxococcota</taxon>
        <taxon>Myxococcia</taxon>
        <taxon>Myxococcales</taxon>
        <taxon>Cystobacterineae</taxon>
        <taxon>Archangiaceae</taxon>
        <taxon>Archangium</taxon>
    </lineage>
</organism>
<gene>
    <name evidence="2" type="ORF">OV287_32295</name>
</gene>
<name>A0ABT4ABU5_9BACT</name>
<accession>A0ABT4ABU5</accession>
<dbReference type="Proteomes" id="UP001207654">
    <property type="component" value="Unassembled WGS sequence"/>
</dbReference>
<evidence type="ECO:0000313" key="3">
    <source>
        <dbReference type="Proteomes" id="UP001207654"/>
    </source>
</evidence>
<feature type="compositionally biased region" description="Gly residues" evidence="1">
    <location>
        <begin position="1"/>
        <end position="10"/>
    </location>
</feature>
<feature type="compositionally biased region" description="Low complexity" evidence="1">
    <location>
        <begin position="11"/>
        <end position="34"/>
    </location>
</feature>
<dbReference type="RefSeq" id="WP_267537889.1">
    <property type="nucleotide sequence ID" value="NZ_JAPNKA010000001.1"/>
</dbReference>
<dbReference type="EMBL" id="JAPNKA010000001">
    <property type="protein sequence ID" value="MCY1079153.1"/>
    <property type="molecule type" value="Genomic_DNA"/>
</dbReference>
<proteinExistence type="predicted"/>
<feature type="region of interest" description="Disordered" evidence="1">
    <location>
        <begin position="1"/>
        <end position="34"/>
    </location>
</feature>
<comment type="caution">
    <text evidence="2">The sequence shown here is derived from an EMBL/GenBank/DDBJ whole genome shotgun (WGS) entry which is preliminary data.</text>
</comment>